<protein>
    <submittedName>
        <fullName evidence="1">Uncharacterized protein</fullName>
    </submittedName>
</protein>
<dbReference type="EMBL" id="AFNH02000492">
    <property type="protein sequence ID" value="EZG67910.1"/>
    <property type="molecule type" value="Genomic_DNA"/>
</dbReference>
<sequence length="137" mass="15305">MARAVTSKTSQRRSLESVLGLLVIDSPATCMYVNGDLEDVFVAGRLESRFKFKPQGFGRLRKRTITINDLPQSMAVCNTAALVEGAVRRTANRWCRELDSDCFIEGYDFGITNREGLPLVEVTATPTVKGCRYTLFF</sequence>
<evidence type="ECO:0000313" key="2">
    <source>
        <dbReference type="Proteomes" id="UP000019763"/>
    </source>
</evidence>
<dbReference type="GeneID" id="22912421"/>
<organism evidence="1 2">
    <name type="scientific">Gregarina niphandrodes</name>
    <name type="common">Septate eugregarine</name>
    <dbReference type="NCBI Taxonomy" id="110365"/>
    <lineage>
        <taxon>Eukaryota</taxon>
        <taxon>Sar</taxon>
        <taxon>Alveolata</taxon>
        <taxon>Apicomplexa</taxon>
        <taxon>Conoidasida</taxon>
        <taxon>Gregarinasina</taxon>
        <taxon>Eugregarinorida</taxon>
        <taxon>Gregarinidae</taxon>
        <taxon>Gregarina</taxon>
    </lineage>
</organism>
<proteinExistence type="predicted"/>
<name>A0A023B7W3_GRENI</name>
<comment type="caution">
    <text evidence="1">The sequence shown here is derived from an EMBL/GenBank/DDBJ whole genome shotgun (WGS) entry which is preliminary data.</text>
</comment>
<accession>A0A023B7W3</accession>
<dbReference type="Proteomes" id="UP000019763">
    <property type="component" value="Unassembled WGS sequence"/>
</dbReference>
<gene>
    <name evidence="1" type="ORF">GNI_065530</name>
</gene>
<dbReference type="AlphaFoldDB" id="A0A023B7W3"/>
<keyword evidence="2" id="KW-1185">Reference proteome</keyword>
<reference evidence="1" key="1">
    <citation type="submission" date="2013-12" db="EMBL/GenBank/DDBJ databases">
        <authorList>
            <person name="Omoto C.K."/>
            <person name="Sibley D."/>
            <person name="Venepally P."/>
            <person name="Hadjithomas M."/>
            <person name="Karamycheva S."/>
            <person name="Brunk B."/>
            <person name="Roos D."/>
            <person name="Caler E."/>
            <person name="Lorenzi H."/>
        </authorList>
    </citation>
    <scope>NUCLEOTIDE SEQUENCE</scope>
</reference>
<evidence type="ECO:0000313" key="1">
    <source>
        <dbReference type="EMBL" id="EZG67910.1"/>
    </source>
</evidence>
<dbReference type="VEuPathDB" id="CryptoDB:GNI_065530"/>
<dbReference type="RefSeq" id="XP_011130136.1">
    <property type="nucleotide sequence ID" value="XM_011131834.1"/>
</dbReference>